<evidence type="ECO:0000256" key="3">
    <source>
        <dbReference type="ARBA" id="ARBA00023125"/>
    </source>
</evidence>
<dbReference type="Pfam" id="PF03466">
    <property type="entry name" value="LysR_substrate"/>
    <property type="match status" value="1"/>
</dbReference>
<feature type="domain" description="HTH lysR-type" evidence="5">
    <location>
        <begin position="1"/>
        <end position="60"/>
    </location>
</feature>
<dbReference type="PRINTS" id="PR00039">
    <property type="entry name" value="HTHLYSR"/>
</dbReference>
<dbReference type="Pfam" id="PF00126">
    <property type="entry name" value="HTH_1"/>
    <property type="match status" value="1"/>
</dbReference>
<dbReference type="InterPro" id="IPR000847">
    <property type="entry name" value="LysR_HTH_N"/>
</dbReference>
<dbReference type="Gene3D" id="1.10.10.10">
    <property type="entry name" value="Winged helix-like DNA-binding domain superfamily/Winged helix DNA-binding domain"/>
    <property type="match status" value="1"/>
</dbReference>
<dbReference type="InterPro" id="IPR036390">
    <property type="entry name" value="WH_DNA-bd_sf"/>
</dbReference>
<dbReference type="InterPro" id="IPR050950">
    <property type="entry name" value="HTH-type_LysR_regulators"/>
</dbReference>
<evidence type="ECO:0000313" key="6">
    <source>
        <dbReference type="EMBL" id="ABF78233.1"/>
    </source>
</evidence>
<dbReference type="InterPro" id="IPR005119">
    <property type="entry name" value="LysR_subst-bd"/>
</dbReference>
<dbReference type="GO" id="GO:0003700">
    <property type="term" value="F:DNA-binding transcription factor activity"/>
    <property type="evidence" value="ECO:0007669"/>
    <property type="project" value="InterPro"/>
</dbReference>
<gene>
    <name evidence="6" type="ordered locus">Bcen_3338</name>
</gene>
<comment type="similarity">
    <text evidence="1">Belongs to the LysR transcriptional regulatory family.</text>
</comment>
<dbReference type="HOGENOM" id="CLU_039613_6_0_4"/>
<dbReference type="CDD" id="cd08440">
    <property type="entry name" value="PBP2_LTTR_like_4"/>
    <property type="match status" value="1"/>
</dbReference>
<dbReference type="GO" id="GO:0003677">
    <property type="term" value="F:DNA binding"/>
    <property type="evidence" value="ECO:0007669"/>
    <property type="project" value="UniProtKB-KW"/>
</dbReference>
<organism evidence="6">
    <name type="scientific">Burkholderia orbicola (strain AU 1054)</name>
    <dbReference type="NCBI Taxonomy" id="331271"/>
    <lineage>
        <taxon>Bacteria</taxon>
        <taxon>Pseudomonadati</taxon>
        <taxon>Pseudomonadota</taxon>
        <taxon>Betaproteobacteria</taxon>
        <taxon>Burkholderiales</taxon>
        <taxon>Burkholderiaceae</taxon>
        <taxon>Burkholderia</taxon>
        <taxon>Burkholderia cepacia complex</taxon>
        <taxon>Burkholderia orbicola</taxon>
    </lineage>
</organism>
<dbReference type="InterPro" id="IPR036388">
    <property type="entry name" value="WH-like_DNA-bd_sf"/>
</dbReference>
<dbReference type="SUPFAM" id="SSF46785">
    <property type="entry name" value="Winged helix' DNA-binding domain"/>
    <property type="match status" value="1"/>
</dbReference>
<evidence type="ECO:0000256" key="4">
    <source>
        <dbReference type="ARBA" id="ARBA00023163"/>
    </source>
</evidence>
<dbReference type="Gene3D" id="3.40.190.10">
    <property type="entry name" value="Periplasmic binding protein-like II"/>
    <property type="match status" value="2"/>
</dbReference>
<dbReference type="PANTHER" id="PTHR30419:SF8">
    <property type="entry name" value="NITROGEN ASSIMILATION TRANSCRIPTIONAL ACTIVATOR-RELATED"/>
    <property type="match status" value="1"/>
</dbReference>
<accession>A0A0H2XTD4</accession>
<proteinExistence type="inferred from homology"/>
<evidence type="ECO:0000259" key="5">
    <source>
        <dbReference type="PROSITE" id="PS50931"/>
    </source>
</evidence>
<dbReference type="FunFam" id="1.10.10.10:FF:000001">
    <property type="entry name" value="LysR family transcriptional regulator"/>
    <property type="match status" value="1"/>
</dbReference>
<reference evidence="6" key="1">
    <citation type="submission" date="2006-05" db="EMBL/GenBank/DDBJ databases">
        <title>Complete sequence of chromosome 2 of Burkholderia cenocepacia AU 1054.</title>
        <authorList>
            <consortium name="US DOE Joint Genome Institute"/>
            <person name="Copeland A."/>
            <person name="Lucas S."/>
            <person name="Lapidus A."/>
            <person name="Barry K."/>
            <person name="Detter J.C."/>
            <person name="Glavina del Rio T."/>
            <person name="Hammon N."/>
            <person name="Israni S."/>
            <person name="Dalin E."/>
            <person name="Tice H."/>
            <person name="Pitluck S."/>
            <person name="Chain P."/>
            <person name="Malfatti S."/>
            <person name="Shin M."/>
            <person name="Vergez L."/>
            <person name="Schmutz J."/>
            <person name="Larimer F."/>
            <person name="Land M."/>
            <person name="Hauser L."/>
            <person name="Kyrpides N."/>
            <person name="Lykidis A."/>
            <person name="LiPuma J.J."/>
            <person name="Konstantinidis K."/>
            <person name="Tiedje J.M."/>
            <person name="Richardson P."/>
        </authorList>
    </citation>
    <scope>NUCLEOTIDE SEQUENCE [LARGE SCALE GENOMIC DNA]</scope>
    <source>
        <strain evidence="6">AU 1054</strain>
    </source>
</reference>
<dbReference type="PROSITE" id="PS50931">
    <property type="entry name" value="HTH_LYSR"/>
    <property type="match status" value="1"/>
</dbReference>
<dbReference type="PANTHER" id="PTHR30419">
    <property type="entry name" value="HTH-TYPE TRANSCRIPTIONAL REGULATOR YBHD"/>
    <property type="match status" value="1"/>
</dbReference>
<keyword evidence="2" id="KW-0805">Transcription regulation</keyword>
<keyword evidence="4" id="KW-0804">Transcription</keyword>
<sequence>MKIENSELEAFVAVAELGTFHRAAEKLNLTQPGLSRRIQKLEQTLGVELFQRTTRSVTLTGVGRQFLPMAREQIAQLGMMLSSIQDIAQKRYGKVRLASIPTIVAQALPDVLRRYAAKYPHVAVQILDGNHDFVLSQVRAGIAEFGVSLHPGDDDDLLFEPLFTDRYVLAAHNDDPLARADAVTLGELRQAKLIIGGRDSGNRLLLEMLMGQEAVRARWFYEVEHISCVAALVAAGVGCAILPESALRAYGSPAVRAVPIASPTIERTVGIVRHRGISMSSFAGDLQALVKASFA</sequence>
<dbReference type="AlphaFoldDB" id="A0A0H2XTD4"/>
<name>A0A0H2XTD4_BURO1</name>
<evidence type="ECO:0000256" key="1">
    <source>
        <dbReference type="ARBA" id="ARBA00009437"/>
    </source>
</evidence>
<dbReference type="EMBL" id="CP000379">
    <property type="protein sequence ID" value="ABF78233.1"/>
    <property type="molecule type" value="Genomic_DNA"/>
</dbReference>
<evidence type="ECO:0000256" key="2">
    <source>
        <dbReference type="ARBA" id="ARBA00023015"/>
    </source>
</evidence>
<protein>
    <submittedName>
        <fullName evidence="6">Transcriptional regulator, LysR family</fullName>
    </submittedName>
</protein>
<dbReference type="SUPFAM" id="SSF53850">
    <property type="entry name" value="Periplasmic binding protein-like II"/>
    <property type="match status" value="1"/>
</dbReference>
<keyword evidence="3" id="KW-0238">DNA-binding</keyword>
<dbReference type="GO" id="GO:0005829">
    <property type="term" value="C:cytosol"/>
    <property type="evidence" value="ECO:0007669"/>
    <property type="project" value="TreeGrafter"/>
</dbReference>